<protein>
    <submittedName>
        <fullName evidence="2">Uncharacterized protein</fullName>
    </submittedName>
</protein>
<dbReference type="EMBL" id="PFQB01000074">
    <property type="protein sequence ID" value="PJA13836.1"/>
    <property type="molecule type" value="Genomic_DNA"/>
</dbReference>
<feature type="transmembrane region" description="Helical" evidence="1">
    <location>
        <begin position="12"/>
        <end position="35"/>
    </location>
</feature>
<keyword evidence="1" id="KW-0472">Membrane</keyword>
<evidence type="ECO:0000256" key="1">
    <source>
        <dbReference type="SAM" id="Phobius"/>
    </source>
</evidence>
<dbReference type="Proteomes" id="UP000228952">
    <property type="component" value="Unassembled WGS sequence"/>
</dbReference>
<reference evidence="3" key="1">
    <citation type="submission" date="2017-09" db="EMBL/GenBank/DDBJ databases">
        <title>Depth-based differentiation of microbial function through sediment-hosted aquifers and enrichment of novel symbionts in the deep terrestrial subsurface.</title>
        <authorList>
            <person name="Probst A.J."/>
            <person name="Ladd B."/>
            <person name="Jarett J.K."/>
            <person name="Geller-Mcgrath D.E."/>
            <person name="Sieber C.M.K."/>
            <person name="Emerson J.B."/>
            <person name="Anantharaman K."/>
            <person name="Thomas B.C."/>
            <person name="Malmstrom R."/>
            <person name="Stieglmeier M."/>
            <person name="Klingl A."/>
            <person name="Woyke T."/>
            <person name="Ryan C.M."/>
            <person name="Banfield J.F."/>
        </authorList>
    </citation>
    <scope>NUCLEOTIDE SEQUENCE [LARGE SCALE GENOMIC DNA]</scope>
</reference>
<evidence type="ECO:0000313" key="3">
    <source>
        <dbReference type="Proteomes" id="UP000228952"/>
    </source>
</evidence>
<name>A0A2M7W1W1_9BACT</name>
<proteinExistence type="predicted"/>
<keyword evidence="1" id="KW-0812">Transmembrane</keyword>
<dbReference type="AlphaFoldDB" id="A0A2M7W1W1"/>
<gene>
    <name evidence="2" type="ORF">COX64_02760</name>
</gene>
<comment type="caution">
    <text evidence="2">The sequence shown here is derived from an EMBL/GenBank/DDBJ whole genome shotgun (WGS) entry which is preliminary data.</text>
</comment>
<sequence>MHHSNSHTIIHAPAFTLVETIVSMTLISVIFLMVIQAFNSMLLGSYLIDARTAVRNEGEFVGEYFKLRIKNADPRSITCPTDSPKRISWQSKGSSDSYTFFIEPLDDPTTYRFCMTQSSLSNPLCDTILTYADVKVRDVTISCETPAYNQAPISNVNLSFVMDSTAKLGENSAVRDVSRFINVSIR</sequence>
<evidence type="ECO:0000313" key="2">
    <source>
        <dbReference type="EMBL" id="PJA13836.1"/>
    </source>
</evidence>
<organism evidence="2 3">
    <name type="scientific">Candidatus Dojkabacteria bacterium CG_4_10_14_0_2_um_filter_Dojkabacteria_WS6_41_15</name>
    <dbReference type="NCBI Taxonomy" id="2014249"/>
    <lineage>
        <taxon>Bacteria</taxon>
        <taxon>Candidatus Dojkabacteria</taxon>
    </lineage>
</organism>
<keyword evidence="1" id="KW-1133">Transmembrane helix</keyword>
<accession>A0A2M7W1W1</accession>